<sequence length="508" mass="54488">MWSLIKNEFTFGWNSPLPQFHINIGSQILILRLEGSLLHELKHTSAANADKLLRVLVVTLIFSVMNGTMFNVALPAIGAEFSLLPSQVSWIMTSYMVLYAIGSVVFGKLADKYRLKDLLTYGLLVFAVGSIVGALADEFWVMIVGRILQAAGASVLPATAMIIPIRYFAPEKRGRALGTSAIGLALGGALGPVVSGLITSLGSWRMLFLFSLLPLLTLPFFRKYLDDERGTTGSIDFLGGLLLSGTVACVLLAITQSSLLMLAGGAILLVLFIARIRTATNPFIQPELFRNPNYVVGLLLTFIATAMSFSVTYITPQYLTALNELPPSSIGFVLTPAALAAAMLGRKGGKLADEHGNLTLVKTASLMLLLCFILLSIFVGVSPYAIALILILGNLGQTFMSIAMPNTVSRTLTKEQTGVGMGLFSMLNFISGAIAMSLIGKILDNGSTTLRINPFVTNEGAYMYSNIFFVLVLLTLIMWGIYRVQFGTGTASTLSSTAAVSDHGNQAK</sequence>
<feature type="transmembrane region" description="Helical" evidence="6">
    <location>
        <begin position="463"/>
        <end position="482"/>
    </location>
</feature>
<evidence type="ECO:0000313" key="8">
    <source>
        <dbReference type="EMBL" id="MBD8498414.1"/>
    </source>
</evidence>
<feature type="transmembrane region" description="Helical" evidence="6">
    <location>
        <begin position="259"/>
        <end position="276"/>
    </location>
</feature>
<comment type="caution">
    <text evidence="8">The sequence shown here is derived from an EMBL/GenBank/DDBJ whole genome shotgun (WGS) entry which is preliminary data.</text>
</comment>
<feature type="transmembrane region" description="Helical" evidence="6">
    <location>
        <begin position="423"/>
        <end position="443"/>
    </location>
</feature>
<feature type="transmembrane region" description="Helical" evidence="6">
    <location>
        <begin position="357"/>
        <end position="378"/>
    </location>
</feature>
<dbReference type="CDD" id="cd17321">
    <property type="entry name" value="MFS_MMR_MDR_like"/>
    <property type="match status" value="1"/>
</dbReference>
<dbReference type="PRINTS" id="PR01036">
    <property type="entry name" value="TCRTETB"/>
</dbReference>
<evidence type="ECO:0000259" key="7">
    <source>
        <dbReference type="PROSITE" id="PS50850"/>
    </source>
</evidence>
<keyword evidence="5 6" id="KW-0472">Membrane</keyword>
<dbReference type="PANTHER" id="PTHR42718:SF9">
    <property type="entry name" value="MAJOR FACILITATOR SUPERFAMILY MULTIDRUG TRANSPORTER MFSC"/>
    <property type="match status" value="1"/>
</dbReference>
<keyword evidence="2" id="KW-0813">Transport</keyword>
<evidence type="ECO:0000313" key="9">
    <source>
        <dbReference type="Proteomes" id="UP000634529"/>
    </source>
</evidence>
<dbReference type="Proteomes" id="UP000634529">
    <property type="component" value="Unassembled WGS sequence"/>
</dbReference>
<dbReference type="EMBL" id="JACYTN010000004">
    <property type="protein sequence ID" value="MBD8498414.1"/>
    <property type="molecule type" value="Genomic_DNA"/>
</dbReference>
<name>A0ABR9AWA2_9BACL</name>
<feature type="transmembrane region" description="Helical" evidence="6">
    <location>
        <begin position="233"/>
        <end position="253"/>
    </location>
</feature>
<keyword evidence="9" id="KW-1185">Reference proteome</keyword>
<dbReference type="InterPro" id="IPR036259">
    <property type="entry name" value="MFS_trans_sf"/>
</dbReference>
<evidence type="ECO:0000256" key="4">
    <source>
        <dbReference type="ARBA" id="ARBA00022989"/>
    </source>
</evidence>
<evidence type="ECO:0000256" key="3">
    <source>
        <dbReference type="ARBA" id="ARBA00022692"/>
    </source>
</evidence>
<feature type="transmembrane region" description="Helical" evidence="6">
    <location>
        <begin position="118"/>
        <end position="136"/>
    </location>
</feature>
<gene>
    <name evidence="8" type="ORF">IFO66_08815</name>
</gene>
<keyword evidence="3 6" id="KW-0812">Transmembrane</keyword>
<feature type="transmembrane region" description="Helical" evidence="6">
    <location>
        <begin position="204"/>
        <end position="221"/>
    </location>
</feature>
<dbReference type="InterPro" id="IPR020846">
    <property type="entry name" value="MFS_dom"/>
</dbReference>
<evidence type="ECO:0000256" key="6">
    <source>
        <dbReference type="SAM" id="Phobius"/>
    </source>
</evidence>
<evidence type="ECO:0000256" key="5">
    <source>
        <dbReference type="ARBA" id="ARBA00023136"/>
    </source>
</evidence>
<reference evidence="8 9" key="1">
    <citation type="submission" date="2020-09" db="EMBL/GenBank/DDBJ databases">
        <title>Paenibacillus sp. CAU 1523 isolated from sand of Haeundae Beach.</title>
        <authorList>
            <person name="Kim W."/>
        </authorList>
    </citation>
    <scope>NUCLEOTIDE SEQUENCE [LARGE SCALE GENOMIC DNA]</scope>
    <source>
        <strain evidence="8 9">CAU 1523</strain>
    </source>
</reference>
<feature type="transmembrane region" description="Helical" evidence="6">
    <location>
        <begin position="327"/>
        <end position="345"/>
    </location>
</feature>
<accession>A0ABR9AWA2</accession>
<feature type="transmembrane region" description="Helical" evidence="6">
    <location>
        <begin position="296"/>
        <end position="315"/>
    </location>
</feature>
<feature type="transmembrane region" description="Helical" evidence="6">
    <location>
        <begin position="176"/>
        <end position="198"/>
    </location>
</feature>
<dbReference type="PROSITE" id="PS50850">
    <property type="entry name" value="MFS"/>
    <property type="match status" value="1"/>
</dbReference>
<evidence type="ECO:0000256" key="2">
    <source>
        <dbReference type="ARBA" id="ARBA00022448"/>
    </source>
</evidence>
<dbReference type="SUPFAM" id="SSF103473">
    <property type="entry name" value="MFS general substrate transporter"/>
    <property type="match status" value="1"/>
</dbReference>
<dbReference type="Gene3D" id="1.20.1720.10">
    <property type="entry name" value="Multidrug resistance protein D"/>
    <property type="match status" value="1"/>
</dbReference>
<feature type="transmembrane region" description="Helical" evidence="6">
    <location>
        <begin position="88"/>
        <end position="106"/>
    </location>
</feature>
<comment type="subcellular location">
    <subcellularLocation>
        <location evidence="1">Cell membrane</location>
        <topology evidence="1">Multi-pass membrane protein</topology>
    </subcellularLocation>
</comment>
<proteinExistence type="predicted"/>
<dbReference type="Gene3D" id="1.20.1250.20">
    <property type="entry name" value="MFS general substrate transporter like domains"/>
    <property type="match status" value="1"/>
</dbReference>
<dbReference type="InterPro" id="IPR011701">
    <property type="entry name" value="MFS"/>
</dbReference>
<feature type="domain" description="Major facilitator superfamily (MFS) profile" evidence="7">
    <location>
        <begin position="52"/>
        <end position="483"/>
    </location>
</feature>
<evidence type="ECO:0000256" key="1">
    <source>
        <dbReference type="ARBA" id="ARBA00004651"/>
    </source>
</evidence>
<feature type="transmembrane region" description="Helical" evidence="6">
    <location>
        <begin position="384"/>
        <end position="403"/>
    </location>
</feature>
<protein>
    <submittedName>
        <fullName evidence="8">MFS transporter</fullName>
    </submittedName>
</protein>
<feature type="transmembrane region" description="Helical" evidence="6">
    <location>
        <begin position="52"/>
        <end position="76"/>
    </location>
</feature>
<keyword evidence="4 6" id="KW-1133">Transmembrane helix</keyword>
<dbReference type="Pfam" id="PF07690">
    <property type="entry name" value="MFS_1"/>
    <property type="match status" value="1"/>
</dbReference>
<feature type="transmembrane region" description="Helical" evidence="6">
    <location>
        <begin position="148"/>
        <end position="169"/>
    </location>
</feature>
<dbReference type="PANTHER" id="PTHR42718">
    <property type="entry name" value="MAJOR FACILITATOR SUPERFAMILY MULTIDRUG TRANSPORTER MFSC"/>
    <property type="match status" value="1"/>
</dbReference>
<organism evidence="8 9">
    <name type="scientific">Paenibacillus arenosi</name>
    <dbReference type="NCBI Taxonomy" id="2774142"/>
    <lineage>
        <taxon>Bacteria</taxon>
        <taxon>Bacillati</taxon>
        <taxon>Bacillota</taxon>
        <taxon>Bacilli</taxon>
        <taxon>Bacillales</taxon>
        <taxon>Paenibacillaceae</taxon>
        <taxon>Paenibacillus</taxon>
    </lineage>
</organism>